<dbReference type="PANTHER" id="PTHR28595:SF1">
    <property type="entry name" value="LARGE RIBOSOMAL SUBUNIT PROTEIN ML54"/>
    <property type="match status" value="1"/>
</dbReference>
<protein>
    <recommendedName>
        <fullName evidence="7">Large ribosomal subunit protein mL54</fullName>
    </recommendedName>
</protein>
<dbReference type="Pfam" id="PF08561">
    <property type="entry name" value="Ribosomal_L37"/>
    <property type="match status" value="1"/>
</dbReference>
<organism evidence="8 9">
    <name type="scientific">Cucumis sativus</name>
    <name type="common">Cucumber</name>
    <dbReference type="NCBI Taxonomy" id="3659"/>
    <lineage>
        <taxon>Eukaryota</taxon>
        <taxon>Viridiplantae</taxon>
        <taxon>Streptophyta</taxon>
        <taxon>Embryophyta</taxon>
        <taxon>Tracheophyta</taxon>
        <taxon>Spermatophyta</taxon>
        <taxon>Magnoliopsida</taxon>
        <taxon>eudicotyledons</taxon>
        <taxon>Gunneridae</taxon>
        <taxon>Pentapetalae</taxon>
        <taxon>rosids</taxon>
        <taxon>fabids</taxon>
        <taxon>Cucurbitales</taxon>
        <taxon>Cucurbitaceae</taxon>
        <taxon>Benincaseae</taxon>
        <taxon>Cucumis</taxon>
    </lineage>
</organism>
<reference evidence="8 9" key="4">
    <citation type="journal article" date="2011" name="BMC Genomics">
        <title>RNA-Seq improves annotation of protein-coding genes in the cucumber genome.</title>
        <authorList>
            <person name="Li Z."/>
            <person name="Zhang Z."/>
            <person name="Yan P."/>
            <person name="Huang S."/>
            <person name="Fei Z."/>
            <person name="Lin K."/>
        </authorList>
    </citation>
    <scope>NUCLEOTIDE SEQUENCE [LARGE SCALE GENOMIC DNA]</scope>
    <source>
        <strain evidence="9">cv. 9930</strain>
    </source>
</reference>
<proteinExistence type="inferred from homology"/>
<name>A0A0A0KP92_CUCSA</name>
<dbReference type="AlphaFoldDB" id="A0A0A0KP92"/>
<evidence type="ECO:0000313" key="8">
    <source>
        <dbReference type="EMBL" id="KGN50719.1"/>
    </source>
</evidence>
<keyword evidence="3" id="KW-0689">Ribosomal protein</keyword>
<sequence>MGLNLNQISLFRRSIIVNSKDLIQLTSVRTFTAGGKSKKGSKGGAAVDAPKASILIGANILNEGVDPKVMADSEYSIWLWHLLDKHLPLSELRRRNVKTLPYADFKCFVKLDTRARIKENTSTEAKN</sequence>
<evidence type="ECO:0000256" key="7">
    <source>
        <dbReference type="ARBA" id="ARBA00035179"/>
    </source>
</evidence>
<dbReference type="GO" id="GO:0005762">
    <property type="term" value="C:mitochondrial large ribosomal subunit"/>
    <property type="evidence" value="ECO:0000318"/>
    <property type="project" value="GO_Central"/>
</dbReference>
<comment type="subcellular location">
    <subcellularLocation>
        <location evidence="1">Mitochondrion</location>
    </subcellularLocation>
</comment>
<keyword evidence="2" id="KW-0809">Transit peptide</keyword>
<gene>
    <name evidence="8" type="ORF">Csa_5G218850</name>
</gene>
<dbReference type="STRING" id="3659.A0A0A0KP92"/>
<evidence type="ECO:0000256" key="1">
    <source>
        <dbReference type="ARBA" id="ARBA00004173"/>
    </source>
</evidence>
<dbReference type="EMBL" id="CM002926">
    <property type="protein sequence ID" value="KGN50719.1"/>
    <property type="molecule type" value="Genomic_DNA"/>
</dbReference>
<keyword evidence="4" id="KW-0496">Mitochondrion</keyword>
<evidence type="ECO:0000256" key="4">
    <source>
        <dbReference type="ARBA" id="ARBA00023128"/>
    </source>
</evidence>
<evidence type="ECO:0000256" key="6">
    <source>
        <dbReference type="ARBA" id="ARBA00033752"/>
    </source>
</evidence>
<comment type="similarity">
    <text evidence="6">Belongs to the mitochondrion-specific ribosomal protein mL54 family.</text>
</comment>
<evidence type="ECO:0000256" key="2">
    <source>
        <dbReference type="ARBA" id="ARBA00022946"/>
    </source>
</evidence>
<accession>A0A0A0KP92</accession>
<dbReference type="Gramene" id="KGN50719">
    <property type="protein sequence ID" value="KGN50719"/>
    <property type="gene ID" value="Csa_5G218850"/>
</dbReference>
<evidence type="ECO:0000256" key="5">
    <source>
        <dbReference type="ARBA" id="ARBA00023274"/>
    </source>
</evidence>
<reference evidence="8 9" key="2">
    <citation type="journal article" date="2009" name="PLoS ONE">
        <title>An integrated genetic and cytogenetic map of the cucumber genome.</title>
        <authorList>
            <person name="Ren Y."/>
            <person name="Zhang Z."/>
            <person name="Liu J."/>
            <person name="Staub J.E."/>
            <person name="Han Y."/>
            <person name="Cheng Z."/>
            <person name="Li X."/>
            <person name="Lu J."/>
            <person name="Miao H."/>
            <person name="Kang H."/>
            <person name="Xie B."/>
            <person name="Gu X."/>
            <person name="Wang X."/>
            <person name="Du Y."/>
            <person name="Jin W."/>
            <person name="Huang S."/>
        </authorList>
    </citation>
    <scope>NUCLEOTIDE SEQUENCE [LARGE SCALE GENOMIC DNA]</scope>
    <source>
        <strain evidence="9">cv. 9930</strain>
    </source>
</reference>
<keyword evidence="9" id="KW-1185">Reference proteome</keyword>
<keyword evidence="5" id="KW-0687">Ribonucleoprotein</keyword>
<dbReference type="PANTHER" id="PTHR28595">
    <property type="entry name" value="39S RIBOSOMAL PROTEIN L54, MITOCHONDRIAL"/>
    <property type="match status" value="1"/>
</dbReference>
<reference evidence="8 9" key="3">
    <citation type="journal article" date="2010" name="BMC Genomics">
        <title>Transcriptome sequencing and comparative analysis of cucumber flowers with different sex types.</title>
        <authorList>
            <person name="Guo S."/>
            <person name="Zheng Y."/>
            <person name="Joung J.G."/>
            <person name="Liu S."/>
            <person name="Zhang Z."/>
            <person name="Crasta O.R."/>
            <person name="Sobral B.W."/>
            <person name="Xu Y."/>
            <person name="Huang S."/>
            <person name="Fei Z."/>
        </authorList>
    </citation>
    <scope>NUCLEOTIDE SEQUENCE [LARGE SCALE GENOMIC DNA]</scope>
    <source>
        <strain evidence="9">cv. 9930</strain>
    </source>
</reference>
<dbReference type="InterPro" id="IPR013870">
    <property type="entry name" value="Ribosomal_mL54"/>
</dbReference>
<dbReference type="Proteomes" id="UP000029981">
    <property type="component" value="Chromosome 5"/>
</dbReference>
<reference evidence="8 9" key="1">
    <citation type="journal article" date="2009" name="Nat. Genet.">
        <title>The genome of the cucumber, Cucumis sativus L.</title>
        <authorList>
            <person name="Huang S."/>
            <person name="Li R."/>
            <person name="Zhang Z."/>
            <person name="Li L."/>
            <person name="Gu X."/>
            <person name="Fan W."/>
            <person name="Lucas W.J."/>
            <person name="Wang X."/>
            <person name="Xie B."/>
            <person name="Ni P."/>
            <person name="Ren Y."/>
            <person name="Zhu H."/>
            <person name="Li J."/>
            <person name="Lin K."/>
            <person name="Jin W."/>
            <person name="Fei Z."/>
            <person name="Li G."/>
            <person name="Staub J."/>
            <person name="Kilian A."/>
            <person name="van der Vossen E.A."/>
            <person name="Wu Y."/>
            <person name="Guo J."/>
            <person name="He J."/>
            <person name="Jia Z."/>
            <person name="Ren Y."/>
            <person name="Tian G."/>
            <person name="Lu Y."/>
            <person name="Ruan J."/>
            <person name="Qian W."/>
            <person name="Wang M."/>
            <person name="Huang Q."/>
            <person name="Li B."/>
            <person name="Xuan Z."/>
            <person name="Cao J."/>
            <person name="Asan"/>
            <person name="Wu Z."/>
            <person name="Zhang J."/>
            <person name="Cai Q."/>
            <person name="Bai Y."/>
            <person name="Zhao B."/>
            <person name="Han Y."/>
            <person name="Li Y."/>
            <person name="Li X."/>
            <person name="Wang S."/>
            <person name="Shi Q."/>
            <person name="Liu S."/>
            <person name="Cho W.K."/>
            <person name="Kim J.Y."/>
            <person name="Xu Y."/>
            <person name="Heller-Uszynska K."/>
            <person name="Miao H."/>
            <person name="Cheng Z."/>
            <person name="Zhang S."/>
            <person name="Wu J."/>
            <person name="Yang Y."/>
            <person name="Kang H."/>
            <person name="Li M."/>
            <person name="Liang H."/>
            <person name="Ren X."/>
            <person name="Shi Z."/>
            <person name="Wen M."/>
            <person name="Jian M."/>
            <person name="Yang H."/>
            <person name="Zhang G."/>
            <person name="Yang Z."/>
            <person name="Chen R."/>
            <person name="Liu S."/>
            <person name="Li J."/>
            <person name="Ma L."/>
            <person name="Liu H."/>
            <person name="Zhou Y."/>
            <person name="Zhao J."/>
            <person name="Fang X."/>
            <person name="Li G."/>
            <person name="Fang L."/>
            <person name="Li Y."/>
            <person name="Liu D."/>
            <person name="Zheng H."/>
            <person name="Zhang Y."/>
            <person name="Qin N."/>
            <person name="Li Z."/>
            <person name="Yang G."/>
            <person name="Yang S."/>
            <person name="Bolund L."/>
            <person name="Kristiansen K."/>
            <person name="Zheng H."/>
            <person name="Li S."/>
            <person name="Zhang X."/>
            <person name="Yang H."/>
            <person name="Wang J."/>
            <person name="Sun R."/>
            <person name="Zhang B."/>
            <person name="Jiang S."/>
            <person name="Wang J."/>
            <person name="Du Y."/>
            <person name="Li S."/>
        </authorList>
    </citation>
    <scope>NUCLEOTIDE SEQUENCE [LARGE SCALE GENOMIC DNA]</scope>
    <source>
        <strain evidence="9">cv. 9930</strain>
    </source>
</reference>
<evidence type="ECO:0000313" key="9">
    <source>
        <dbReference type="Proteomes" id="UP000029981"/>
    </source>
</evidence>
<evidence type="ECO:0000256" key="3">
    <source>
        <dbReference type="ARBA" id="ARBA00022980"/>
    </source>
</evidence>
<dbReference type="GO" id="GO:0003735">
    <property type="term" value="F:structural constituent of ribosome"/>
    <property type="evidence" value="ECO:0000318"/>
    <property type="project" value="GO_Central"/>
</dbReference>